<feature type="region of interest" description="Disordered" evidence="1">
    <location>
        <begin position="1"/>
        <end position="20"/>
    </location>
</feature>
<dbReference type="Pfam" id="PF01075">
    <property type="entry name" value="Glyco_transf_9"/>
    <property type="match status" value="1"/>
</dbReference>
<sequence>MTTTTFSALPPVRPARTGGPEEAALTRYVSGGTAIDLGGRTDARRLSGVLRAADAVVAGTGGAVHLAAANGTPVVSLVPPAATARTPGPARRTGGPARPGRRHRTGRDECRAETGHRVTRAAPWHPSPREEEFPWPKPSPPGPA</sequence>
<proteinExistence type="predicted"/>
<keyword evidence="3" id="KW-1185">Reference proteome</keyword>
<gene>
    <name evidence="2" type="ORF">ACFF45_06350</name>
</gene>
<comment type="caution">
    <text evidence="2">The sequence shown here is derived from an EMBL/GenBank/DDBJ whole genome shotgun (WGS) entry which is preliminary data.</text>
</comment>
<evidence type="ECO:0000256" key="1">
    <source>
        <dbReference type="SAM" id="MobiDB-lite"/>
    </source>
</evidence>
<evidence type="ECO:0000313" key="3">
    <source>
        <dbReference type="Proteomes" id="UP001589709"/>
    </source>
</evidence>
<dbReference type="Gene3D" id="3.40.50.2000">
    <property type="entry name" value="Glycogen Phosphorylase B"/>
    <property type="match status" value="1"/>
</dbReference>
<dbReference type="Proteomes" id="UP001589709">
    <property type="component" value="Unassembled WGS sequence"/>
</dbReference>
<feature type="compositionally biased region" description="Low complexity" evidence="1">
    <location>
        <begin position="80"/>
        <end position="98"/>
    </location>
</feature>
<name>A0ABV5MWD6_9ACTN</name>
<reference evidence="2 3" key="1">
    <citation type="submission" date="2024-09" db="EMBL/GenBank/DDBJ databases">
        <authorList>
            <person name="Sun Q."/>
            <person name="Mori K."/>
        </authorList>
    </citation>
    <scope>NUCLEOTIDE SEQUENCE [LARGE SCALE GENOMIC DNA]</scope>
    <source>
        <strain evidence="2 3">JCM 6917</strain>
    </source>
</reference>
<dbReference type="RefSeq" id="WP_381343038.1">
    <property type="nucleotide sequence ID" value="NZ_JBHMCY010000008.1"/>
</dbReference>
<accession>A0ABV5MWD6</accession>
<protein>
    <submittedName>
        <fullName evidence="2">Glycosyltransferase family 9 protein</fullName>
    </submittedName>
</protein>
<dbReference type="EMBL" id="JBHMCY010000008">
    <property type="protein sequence ID" value="MFB9462345.1"/>
    <property type="molecule type" value="Genomic_DNA"/>
</dbReference>
<feature type="region of interest" description="Disordered" evidence="1">
    <location>
        <begin position="80"/>
        <end position="144"/>
    </location>
</feature>
<organism evidence="2 3">
    <name type="scientific">Streptomyces cinereospinus</name>
    <dbReference type="NCBI Taxonomy" id="285561"/>
    <lineage>
        <taxon>Bacteria</taxon>
        <taxon>Bacillati</taxon>
        <taxon>Actinomycetota</taxon>
        <taxon>Actinomycetes</taxon>
        <taxon>Kitasatosporales</taxon>
        <taxon>Streptomycetaceae</taxon>
        <taxon>Streptomyces</taxon>
    </lineage>
</organism>
<dbReference type="SUPFAM" id="SSF53756">
    <property type="entry name" value="UDP-Glycosyltransferase/glycogen phosphorylase"/>
    <property type="match status" value="1"/>
</dbReference>
<feature type="compositionally biased region" description="Basic and acidic residues" evidence="1">
    <location>
        <begin position="106"/>
        <end position="116"/>
    </location>
</feature>
<evidence type="ECO:0000313" key="2">
    <source>
        <dbReference type="EMBL" id="MFB9462345.1"/>
    </source>
</evidence>
<feature type="compositionally biased region" description="Pro residues" evidence="1">
    <location>
        <begin position="135"/>
        <end position="144"/>
    </location>
</feature>
<dbReference type="InterPro" id="IPR002201">
    <property type="entry name" value="Glyco_trans_9"/>
</dbReference>